<sequence>MQSSGHVLRWVQHLYSMTEGQNKRSERSTTNLPTEVNT</sequence>
<gene>
    <name evidence="2" type="ORF">E2C01_042190</name>
</gene>
<dbReference type="EMBL" id="VSRR010008273">
    <property type="protein sequence ID" value="MPC48418.1"/>
    <property type="molecule type" value="Genomic_DNA"/>
</dbReference>
<reference evidence="2 3" key="1">
    <citation type="submission" date="2019-05" db="EMBL/GenBank/DDBJ databases">
        <title>Another draft genome of Portunus trituberculatus and its Hox gene families provides insights of decapod evolution.</title>
        <authorList>
            <person name="Jeong J.-H."/>
            <person name="Song I."/>
            <person name="Kim S."/>
            <person name="Choi T."/>
            <person name="Kim D."/>
            <person name="Ryu S."/>
            <person name="Kim W."/>
        </authorList>
    </citation>
    <scope>NUCLEOTIDE SEQUENCE [LARGE SCALE GENOMIC DNA]</scope>
    <source>
        <tissue evidence="2">Muscle</tissue>
    </source>
</reference>
<name>A0A5B7FU36_PORTR</name>
<accession>A0A5B7FU36</accession>
<dbReference type="AlphaFoldDB" id="A0A5B7FU36"/>
<feature type="compositionally biased region" description="Polar residues" evidence="1">
    <location>
        <begin position="28"/>
        <end position="38"/>
    </location>
</feature>
<evidence type="ECO:0000313" key="3">
    <source>
        <dbReference type="Proteomes" id="UP000324222"/>
    </source>
</evidence>
<protein>
    <submittedName>
        <fullName evidence="2">Uncharacterized protein</fullName>
    </submittedName>
</protein>
<feature type="region of interest" description="Disordered" evidence="1">
    <location>
        <begin position="17"/>
        <end position="38"/>
    </location>
</feature>
<proteinExistence type="predicted"/>
<keyword evidence="3" id="KW-1185">Reference proteome</keyword>
<organism evidence="2 3">
    <name type="scientific">Portunus trituberculatus</name>
    <name type="common">Swimming crab</name>
    <name type="synonym">Neptunus trituberculatus</name>
    <dbReference type="NCBI Taxonomy" id="210409"/>
    <lineage>
        <taxon>Eukaryota</taxon>
        <taxon>Metazoa</taxon>
        <taxon>Ecdysozoa</taxon>
        <taxon>Arthropoda</taxon>
        <taxon>Crustacea</taxon>
        <taxon>Multicrustacea</taxon>
        <taxon>Malacostraca</taxon>
        <taxon>Eumalacostraca</taxon>
        <taxon>Eucarida</taxon>
        <taxon>Decapoda</taxon>
        <taxon>Pleocyemata</taxon>
        <taxon>Brachyura</taxon>
        <taxon>Eubrachyura</taxon>
        <taxon>Portunoidea</taxon>
        <taxon>Portunidae</taxon>
        <taxon>Portuninae</taxon>
        <taxon>Portunus</taxon>
    </lineage>
</organism>
<comment type="caution">
    <text evidence="2">The sequence shown here is derived from an EMBL/GenBank/DDBJ whole genome shotgun (WGS) entry which is preliminary data.</text>
</comment>
<dbReference type="Proteomes" id="UP000324222">
    <property type="component" value="Unassembled WGS sequence"/>
</dbReference>
<evidence type="ECO:0000313" key="2">
    <source>
        <dbReference type="EMBL" id="MPC48418.1"/>
    </source>
</evidence>
<evidence type="ECO:0000256" key="1">
    <source>
        <dbReference type="SAM" id="MobiDB-lite"/>
    </source>
</evidence>